<feature type="transmembrane region" description="Helical" evidence="6">
    <location>
        <begin position="228"/>
        <end position="250"/>
    </location>
</feature>
<evidence type="ECO:0000256" key="5">
    <source>
        <dbReference type="ARBA" id="ARBA00023136"/>
    </source>
</evidence>
<evidence type="ECO:0000259" key="7">
    <source>
        <dbReference type="PROSITE" id="PS50850"/>
    </source>
</evidence>
<dbReference type="EMBL" id="WHUW01000002">
    <property type="protein sequence ID" value="KAF8450462.1"/>
    <property type="molecule type" value="Genomic_DNA"/>
</dbReference>
<keyword evidence="9" id="KW-1185">Reference proteome</keyword>
<accession>A0AAD4C7Q9</accession>
<keyword evidence="5 6" id="KW-0472">Membrane</keyword>
<evidence type="ECO:0000313" key="9">
    <source>
        <dbReference type="Proteomes" id="UP001194468"/>
    </source>
</evidence>
<feature type="transmembrane region" description="Helical" evidence="6">
    <location>
        <begin position="198"/>
        <end position="216"/>
    </location>
</feature>
<evidence type="ECO:0000256" key="6">
    <source>
        <dbReference type="SAM" id="Phobius"/>
    </source>
</evidence>
<dbReference type="GO" id="GO:0016020">
    <property type="term" value="C:membrane"/>
    <property type="evidence" value="ECO:0007669"/>
    <property type="project" value="UniProtKB-SubCell"/>
</dbReference>
<protein>
    <submittedName>
        <fullName evidence="8">MFS general substrate transporter</fullName>
    </submittedName>
</protein>
<feature type="transmembrane region" description="Helical" evidence="6">
    <location>
        <begin position="337"/>
        <end position="357"/>
    </location>
</feature>
<keyword evidence="2" id="KW-0813">Transport</keyword>
<keyword evidence="3 6" id="KW-0812">Transmembrane</keyword>
<dbReference type="FunFam" id="1.20.1250.20:FF:000013">
    <property type="entry name" value="MFS general substrate transporter"/>
    <property type="match status" value="1"/>
</dbReference>
<evidence type="ECO:0000256" key="2">
    <source>
        <dbReference type="ARBA" id="ARBA00022448"/>
    </source>
</evidence>
<organism evidence="8 9">
    <name type="scientific">Boletus edulis BED1</name>
    <dbReference type="NCBI Taxonomy" id="1328754"/>
    <lineage>
        <taxon>Eukaryota</taxon>
        <taxon>Fungi</taxon>
        <taxon>Dikarya</taxon>
        <taxon>Basidiomycota</taxon>
        <taxon>Agaricomycotina</taxon>
        <taxon>Agaricomycetes</taxon>
        <taxon>Agaricomycetidae</taxon>
        <taxon>Boletales</taxon>
        <taxon>Boletineae</taxon>
        <taxon>Boletaceae</taxon>
        <taxon>Boletoideae</taxon>
        <taxon>Boletus</taxon>
    </lineage>
</organism>
<feature type="transmembrane region" description="Helical" evidence="6">
    <location>
        <begin position="262"/>
        <end position="284"/>
    </location>
</feature>
<comment type="subcellular location">
    <subcellularLocation>
        <location evidence="1">Membrane</location>
        <topology evidence="1">Multi-pass membrane protein</topology>
    </subcellularLocation>
</comment>
<dbReference type="Proteomes" id="UP001194468">
    <property type="component" value="Unassembled WGS sequence"/>
</dbReference>
<dbReference type="InterPro" id="IPR020846">
    <property type="entry name" value="MFS_dom"/>
</dbReference>
<keyword evidence="4 6" id="KW-1133">Transmembrane helix</keyword>
<dbReference type="SUPFAM" id="SSF103473">
    <property type="entry name" value="MFS general substrate transporter"/>
    <property type="match status" value="1"/>
</dbReference>
<reference evidence="8" key="1">
    <citation type="submission" date="2019-10" db="EMBL/GenBank/DDBJ databases">
        <authorList>
            <consortium name="DOE Joint Genome Institute"/>
            <person name="Kuo A."/>
            <person name="Miyauchi S."/>
            <person name="Kiss E."/>
            <person name="Drula E."/>
            <person name="Kohler A."/>
            <person name="Sanchez-Garcia M."/>
            <person name="Andreopoulos B."/>
            <person name="Barry K.W."/>
            <person name="Bonito G."/>
            <person name="Buee M."/>
            <person name="Carver A."/>
            <person name="Chen C."/>
            <person name="Cichocki N."/>
            <person name="Clum A."/>
            <person name="Culley D."/>
            <person name="Crous P.W."/>
            <person name="Fauchery L."/>
            <person name="Girlanda M."/>
            <person name="Hayes R."/>
            <person name="Keri Z."/>
            <person name="LaButti K."/>
            <person name="Lipzen A."/>
            <person name="Lombard V."/>
            <person name="Magnuson J."/>
            <person name="Maillard F."/>
            <person name="Morin E."/>
            <person name="Murat C."/>
            <person name="Nolan M."/>
            <person name="Ohm R."/>
            <person name="Pangilinan J."/>
            <person name="Pereira M."/>
            <person name="Perotto S."/>
            <person name="Peter M."/>
            <person name="Riley R."/>
            <person name="Sitrit Y."/>
            <person name="Stielow B."/>
            <person name="Szollosi G."/>
            <person name="Zifcakova L."/>
            <person name="Stursova M."/>
            <person name="Spatafora J.W."/>
            <person name="Tedersoo L."/>
            <person name="Vaario L.-M."/>
            <person name="Yamada A."/>
            <person name="Yan M."/>
            <person name="Wang P."/>
            <person name="Xu J."/>
            <person name="Bruns T."/>
            <person name="Baldrian P."/>
            <person name="Vilgalys R."/>
            <person name="Henrissat B."/>
            <person name="Grigoriev I.V."/>
            <person name="Hibbett D."/>
            <person name="Nagy L.G."/>
            <person name="Martin F.M."/>
        </authorList>
    </citation>
    <scope>NUCLEOTIDE SEQUENCE</scope>
    <source>
        <strain evidence="8">BED1</strain>
    </source>
</reference>
<dbReference type="AlphaFoldDB" id="A0AAD4C7Q9"/>
<sequence>MYDITQVLTSFPRPREASTGKLLFHNSTEYSSRTLLAPLATSDGMADRTYEGVSYSGLPTESREYEDIAASEPNEGVLCEAVLSSDRELLEKSLLRKLDTRMSILVLIYILNYIDRNNAAAARLRGFEEDLHLQGQQFNNILSALYVGYILMQVPSNMLLNYIGRPSIYLPGCMALWGMISILTGTTTTYTSALLTRFFIGFVEAAFFPGALFLLSKWYRRRELGERTAILSCGIMISNAFGSLMASAILDFMDGVLGYAGWRWLFYIEGTLTVIVALSAIFVLPDFPSSPSQWLTPQERALAQLRMEEDGLVGEEETDNMKGQATGLMLALSDRKVWWLCIALTSMVVSLSFNAFFPTLCATLGYSPTITLLLCSPPWAFATLVGFKMSRHSDFHGERFLHTAVPLLLGVLGFSMATLSMNVVIRYTSLFLMAQSYAGFIVFWAWVSNSIPRPPSKRAVALAFINSFSSLGNVIGSYVWPSAWGPSYAKSCAICIVTNALCILMSWAFRNHLRKVNQELEAEDARLGLRKGFRYLL</sequence>
<evidence type="ECO:0000256" key="3">
    <source>
        <dbReference type="ARBA" id="ARBA00022692"/>
    </source>
</evidence>
<evidence type="ECO:0000256" key="1">
    <source>
        <dbReference type="ARBA" id="ARBA00004141"/>
    </source>
</evidence>
<feature type="transmembrane region" description="Helical" evidence="6">
    <location>
        <begin position="399"/>
        <end position="419"/>
    </location>
</feature>
<feature type="transmembrane region" description="Helical" evidence="6">
    <location>
        <begin position="459"/>
        <end position="481"/>
    </location>
</feature>
<comment type="caution">
    <text evidence="8">The sequence shown here is derived from an EMBL/GenBank/DDBJ whole genome shotgun (WGS) entry which is preliminary data.</text>
</comment>
<feature type="transmembrane region" description="Helical" evidence="6">
    <location>
        <begin position="425"/>
        <end position="447"/>
    </location>
</feature>
<dbReference type="FunFam" id="1.20.1250.20:FF:000057">
    <property type="entry name" value="MFS general substrate transporter"/>
    <property type="match status" value="1"/>
</dbReference>
<dbReference type="Gene3D" id="1.20.1250.20">
    <property type="entry name" value="MFS general substrate transporter like domains"/>
    <property type="match status" value="2"/>
</dbReference>
<evidence type="ECO:0000313" key="8">
    <source>
        <dbReference type="EMBL" id="KAF8450462.1"/>
    </source>
</evidence>
<feature type="transmembrane region" description="Helical" evidence="6">
    <location>
        <begin position="487"/>
        <end position="509"/>
    </location>
</feature>
<proteinExistence type="predicted"/>
<dbReference type="PANTHER" id="PTHR43791">
    <property type="entry name" value="PERMEASE-RELATED"/>
    <property type="match status" value="1"/>
</dbReference>
<dbReference type="InterPro" id="IPR036259">
    <property type="entry name" value="MFS_trans_sf"/>
</dbReference>
<gene>
    <name evidence="8" type="ORF">L210DRAFT_3756051</name>
</gene>
<dbReference type="PROSITE" id="PS50850">
    <property type="entry name" value="MFS"/>
    <property type="match status" value="1"/>
</dbReference>
<dbReference type="PANTHER" id="PTHR43791:SF6">
    <property type="entry name" value="TRANSPORTER, PUTATIVE (AFU_ORTHOLOGUE AFUA_1G16690)-RELATED"/>
    <property type="match status" value="1"/>
</dbReference>
<name>A0AAD4C7Q9_BOLED</name>
<dbReference type="Pfam" id="PF07690">
    <property type="entry name" value="MFS_1"/>
    <property type="match status" value="1"/>
</dbReference>
<feature type="transmembrane region" description="Helical" evidence="6">
    <location>
        <begin position="167"/>
        <end position="186"/>
    </location>
</feature>
<feature type="domain" description="Major facilitator superfamily (MFS) profile" evidence="7">
    <location>
        <begin position="101"/>
        <end position="514"/>
    </location>
</feature>
<dbReference type="InterPro" id="IPR011701">
    <property type="entry name" value="MFS"/>
</dbReference>
<feature type="transmembrane region" description="Helical" evidence="6">
    <location>
        <begin position="369"/>
        <end position="387"/>
    </location>
</feature>
<reference evidence="8" key="2">
    <citation type="journal article" date="2020" name="Nat. Commun.">
        <title>Large-scale genome sequencing of mycorrhizal fungi provides insights into the early evolution of symbiotic traits.</title>
        <authorList>
            <person name="Miyauchi S."/>
            <person name="Kiss E."/>
            <person name="Kuo A."/>
            <person name="Drula E."/>
            <person name="Kohler A."/>
            <person name="Sanchez-Garcia M."/>
            <person name="Morin E."/>
            <person name="Andreopoulos B."/>
            <person name="Barry K.W."/>
            <person name="Bonito G."/>
            <person name="Buee M."/>
            <person name="Carver A."/>
            <person name="Chen C."/>
            <person name="Cichocki N."/>
            <person name="Clum A."/>
            <person name="Culley D."/>
            <person name="Crous P.W."/>
            <person name="Fauchery L."/>
            <person name="Girlanda M."/>
            <person name="Hayes R.D."/>
            <person name="Keri Z."/>
            <person name="LaButti K."/>
            <person name="Lipzen A."/>
            <person name="Lombard V."/>
            <person name="Magnuson J."/>
            <person name="Maillard F."/>
            <person name="Murat C."/>
            <person name="Nolan M."/>
            <person name="Ohm R.A."/>
            <person name="Pangilinan J."/>
            <person name="Pereira M.F."/>
            <person name="Perotto S."/>
            <person name="Peter M."/>
            <person name="Pfister S."/>
            <person name="Riley R."/>
            <person name="Sitrit Y."/>
            <person name="Stielow J.B."/>
            <person name="Szollosi G."/>
            <person name="Zifcakova L."/>
            <person name="Stursova M."/>
            <person name="Spatafora J.W."/>
            <person name="Tedersoo L."/>
            <person name="Vaario L.M."/>
            <person name="Yamada A."/>
            <person name="Yan M."/>
            <person name="Wang P."/>
            <person name="Xu J."/>
            <person name="Bruns T."/>
            <person name="Baldrian P."/>
            <person name="Vilgalys R."/>
            <person name="Dunand C."/>
            <person name="Henrissat B."/>
            <person name="Grigoriev I.V."/>
            <person name="Hibbett D."/>
            <person name="Nagy L.G."/>
            <person name="Martin F.M."/>
        </authorList>
    </citation>
    <scope>NUCLEOTIDE SEQUENCE</scope>
    <source>
        <strain evidence="8">BED1</strain>
    </source>
</reference>
<dbReference type="GO" id="GO:0022857">
    <property type="term" value="F:transmembrane transporter activity"/>
    <property type="evidence" value="ECO:0007669"/>
    <property type="project" value="InterPro"/>
</dbReference>
<evidence type="ECO:0000256" key="4">
    <source>
        <dbReference type="ARBA" id="ARBA00022989"/>
    </source>
</evidence>